<dbReference type="InterPro" id="IPR004299">
    <property type="entry name" value="MBOAT_fam"/>
</dbReference>
<dbReference type="Proteomes" id="UP000823636">
    <property type="component" value="Unassembled WGS sequence"/>
</dbReference>
<keyword evidence="3 7" id="KW-1003">Cell membrane</keyword>
<feature type="transmembrane region" description="Helical" evidence="8">
    <location>
        <begin position="6"/>
        <end position="22"/>
    </location>
</feature>
<feature type="transmembrane region" description="Helical" evidence="8">
    <location>
        <begin position="51"/>
        <end position="67"/>
    </location>
</feature>
<evidence type="ECO:0000256" key="1">
    <source>
        <dbReference type="ARBA" id="ARBA00004651"/>
    </source>
</evidence>
<feature type="transmembrane region" description="Helical" evidence="8">
    <location>
        <begin position="415"/>
        <end position="434"/>
    </location>
</feature>
<keyword evidence="7" id="KW-0808">Transferase</keyword>
<dbReference type="PANTHER" id="PTHR13285">
    <property type="entry name" value="ACYLTRANSFERASE"/>
    <property type="match status" value="1"/>
</dbReference>
<dbReference type="GO" id="GO:0005886">
    <property type="term" value="C:plasma membrane"/>
    <property type="evidence" value="ECO:0007669"/>
    <property type="project" value="UniProtKB-SubCell"/>
</dbReference>
<dbReference type="GO" id="GO:0016746">
    <property type="term" value="F:acyltransferase activity"/>
    <property type="evidence" value="ECO:0007669"/>
    <property type="project" value="UniProtKB-KW"/>
</dbReference>
<feature type="transmembrane region" description="Helical" evidence="8">
    <location>
        <begin position="79"/>
        <end position="98"/>
    </location>
</feature>
<dbReference type="GO" id="GO:0042121">
    <property type="term" value="P:alginic acid biosynthetic process"/>
    <property type="evidence" value="ECO:0007669"/>
    <property type="project" value="InterPro"/>
</dbReference>
<dbReference type="Pfam" id="PF03062">
    <property type="entry name" value="MBOAT"/>
    <property type="match status" value="1"/>
</dbReference>
<dbReference type="InterPro" id="IPR024194">
    <property type="entry name" value="Ac/AlaTfrase_AlgI/DltB"/>
</dbReference>
<gene>
    <name evidence="9" type="ORF">IAC54_03625</name>
</gene>
<proteinExistence type="inferred from homology"/>
<dbReference type="EMBL" id="JADIMW010000035">
    <property type="protein sequence ID" value="MBO8437974.1"/>
    <property type="molecule type" value="Genomic_DNA"/>
</dbReference>
<sequence length="478" mass="54843">MLFNSFEFIIFLPAVFCLYWFLSKGRLSLQNLIIVVSSYVFYAWLDARFLGLIMLTSLSAWLTALYVDASGGKRTGRWWVSLANIVLNIGILCVFKYLDFFGENFARLFQLLGFEYTWVTRNLMLPIGISFYTFTALSYSLDVYMGKLKAERNPLTVFSYVAFFPQLLAGPIARATQLMPQFRGVRVFDYASAVEGMRQILWGLFKKVAIADNISAIVAGVFDNYQEYSASTLLLGAFYFTIQIYCDFSGYSDMATGLARLFGIRLLPNFSTPYFSRNVAEFWRRWHISFNMWFRDYIYIPLGGSRVSRPVTIRNTMIVFIICGLWHGASWTFIVWSIYHGLLCSFLILTGGNKRYKGVICENSTFPSLREVAGVIMTFLAVVFGRIISRSETLSQGVGYLCGIFDASVFSIPDFIDIKVLLLTIFMFVVEWLGRKHEFAFNVGAIRPAWVRRGIYLSVLLLIFLFGRTSENFIYFNF</sequence>
<evidence type="ECO:0000256" key="5">
    <source>
        <dbReference type="ARBA" id="ARBA00022989"/>
    </source>
</evidence>
<evidence type="ECO:0000256" key="4">
    <source>
        <dbReference type="ARBA" id="ARBA00022692"/>
    </source>
</evidence>
<dbReference type="PIRSF" id="PIRSF500217">
    <property type="entry name" value="AlgI"/>
    <property type="match status" value="1"/>
</dbReference>
<feature type="transmembrane region" description="Helical" evidence="8">
    <location>
        <begin position="455"/>
        <end position="476"/>
    </location>
</feature>
<comment type="caution">
    <text evidence="9">The sequence shown here is derived from an EMBL/GenBank/DDBJ whole genome shotgun (WGS) entry which is preliminary data.</text>
</comment>
<evidence type="ECO:0000256" key="3">
    <source>
        <dbReference type="ARBA" id="ARBA00022475"/>
    </source>
</evidence>
<name>A0A9D9H6T1_9BACT</name>
<evidence type="ECO:0000313" key="10">
    <source>
        <dbReference type="Proteomes" id="UP000823636"/>
    </source>
</evidence>
<dbReference type="PANTHER" id="PTHR13285:SF18">
    <property type="entry name" value="PROTEIN-CYSTEINE N-PALMITOYLTRANSFERASE RASP"/>
    <property type="match status" value="1"/>
</dbReference>
<feature type="transmembrane region" description="Helical" evidence="8">
    <location>
        <begin position="118"/>
        <end position="139"/>
    </location>
</feature>
<keyword evidence="6 7" id="KW-0472">Membrane</keyword>
<dbReference type="InterPro" id="IPR028362">
    <property type="entry name" value="AlgI"/>
</dbReference>
<feature type="transmembrane region" description="Helical" evidence="8">
    <location>
        <begin position="29"/>
        <end position="45"/>
    </location>
</feature>
<dbReference type="PIRSF" id="PIRSF016636">
    <property type="entry name" value="AlgI_DltB"/>
    <property type="match status" value="1"/>
</dbReference>
<accession>A0A9D9H6T1</accession>
<evidence type="ECO:0000313" key="9">
    <source>
        <dbReference type="EMBL" id="MBO8437974.1"/>
    </source>
</evidence>
<comment type="subcellular location">
    <subcellularLocation>
        <location evidence="1">Cell membrane</location>
        <topology evidence="1">Multi-pass membrane protein</topology>
    </subcellularLocation>
</comment>
<reference evidence="9" key="1">
    <citation type="submission" date="2020-10" db="EMBL/GenBank/DDBJ databases">
        <authorList>
            <person name="Gilroy R."/>
        </authorList>
    </citation>
    <scope>NUCLEOTIDE SEQUENCE</scope>
    <source>
        <strain evidence="9">G3-4614</strain>
    </source>
</reference>
<comment type="similarity">
    <text evidence="2 7">Belongs to the membrane-bound acyltransferase family.</text>
</comment>
<evidence type="ECO:0000256" key="2">
    <source>
        <dbReference type="ARBA" id="ARBA00010323"/>
    </source>
</evidence>
<keyword evidence="4 8" id="KW-0812">Transmembrane</keyword>
<dbReference type="AlphaFoldDB" id="A0A9D9H6T1"/>
<evidence type="ECO:0000256" key="7">
    <source>
        <dbReference type="PIRNR" id="PIRNR016636"/>
    </source>
</evidence>
<keyword evidence="7" id="KW-0012">Acyltransferase</keyword>
<organism evidence="9 10">
    <name type="scientific">Candidatus Caccoplasma merdipullorum</name>
    <dbReference type="NCBI Taxonomy" id="2840718"/>
    <lineage>
        <taxon>Bacteria</taxon>
        <taxon>Pseudomonadati</taxon>
        <taxon>Bacteroidota</taxon>
        <taxon>Bacteroidia</taxon>
        <taxon>Bacteroidales</taxon>
        <taxon>Bacteroidaceae</taxon>
        <taxon>Bacteroidaceae incertae sedis</taxon>
        <taxon>Candidatus Caccoplasma</taxon>
    </lineage>
</organism>
<evidence type="ECO:0000256" key="6">
    <source>
        <dbReference type="ARBA" id="ARBA00023136"/>
    </source>
</evidence>
<keyword evidence="5 8" id="KW-1133">Transmembrane helix</keyword>
<protein>
    <submittedName>
        <fullName evidence="9">MBOAT family protein</fullName>
    </submittedName>
</protein>
<reference evidence="9" key="2">
    <citation type="journal article" date="2021" name="PeerJ">
        <title>Extensive microbial diversity within the chicken gut microbiome revealed by metagenomics and culture.</title>
        <authorList>
            <person name="Gilroy R."/>
            <person name="Ravi A."/>
            <person name="Getino M."/>
            <person name="Pursley I."/>
            <person name="Horton D.L."/>
            <person name="Alikhan N.F."/>
            <person name="Baker D."/>
            <person name="Gharbi K."/>
            <person name="Hall N."/>
            <person name="Watson M."/>
            <person name="Adriaenssens E.M."/>
            <person name="Foster-Nyarko E."/>
            <person name="Jarju S."/>
            <person name="Secka A."/>
            <person name="Antonio M."/>
            <person name="Oren A."/>
            <person name="Chaudhuri R.R."/>
            <person name="La Ragione R."/>
            <person name="Hildebrand F."/>
            <person name="Pallen M.J."/>
        </authorList>
    </citation>
    <scope>NUCLEOTIDE SEQUENCE</scope>
    <source>
        <strain evidence="9">G3-4614</strain>
    </source>
</reference>
<dbReference type="InterPro" id="IPR051085">
    <property type="entry name" value="MB_O-acyltransferase"/>
</dbReference>
<evidence type="ECO:0000256" key="8">
    <source>
        <dbReference type="SAM" id="Phobius"/>
    </source>
</evidence>